<feature type="transmembrane region" description="Helical" evidence="2">
    <location>
        <begin position="410"/>
        <end position="429"/>
    </location>
</feature>
<keyword evidence="2" id="KW-1133">Transmembrane helix</keyword>
<keyword evidence="2" id="KW-0472">Membrane</keyword>
<proteinExistence type="predicted"/>
<dbReference type="VEuPathDB" id="FungiDB:VP01_143g2"/>
<evidence type="ECO:0000256" key="1">
    <source>
        <dbReference type="SAM" id="MobiDB-lite"/>
    </source>
</evidence>
<comment type="caution">
    <text evidence="3">The sequence shown here is derived from an EMBL/GenBank/DDBJ whole genome shotgun (WGS) entry which is preliminary data.</text>
</comment>
<feature type="transmembrane region" description="Helical" evidence="2">
    <location>
        <begin position="12"/>
        <end position="30"/>
    </location>
</feature>
<gene>
    <name evidence="3" type="ORF">VP01_143g2</name>
</gene>
<accession>A0A0L6VKT1</accession>
<evidence type="ECO:0000313" key="3">
    <source>
        <dbReference type="EMBL" id="KNZ61187.1"/>
    </source>
</evidence>
<feature type="region of interest" description="Disordered" evidence="1">
    <location>
        <begin position="1167"/>
        <end position="1215"/>
    </location>
</feature>
<organism evidence="3 4">
    <name type="scientific">Puccinia sorghi</name>
    <dbReference type="NCBI Taxonomy" id="27349"/>
    <lineage>
        <taxon>Eukaryota</taxon>
        <taxon>Fungi</taxon>
        <taxon>Dikarya</taxon>
        <taxon>Basidiomycota</taxon>
        <taxon>Pucciniomycotina</taxon>
        <taxon>Pucciniomycetes</taxon>
        <taxon>Pucciniales</taxon>
        <taxon>Pucciniaceae</taxon>
        <taxon>Puccinia</taxon>
    </lineage>
</organism>
<reference evidence="3 4" key="1">
    <citation type="submission" date="2015-08" db="EMBL/GenBank/DDBJ databases">
        <title>Next Generation Sequencing and Analysis of the Genome of Puccinia sorghi L Schw, the Causal Agent of Maize Common Rust.</title>
        <authorList>
            <person name="Rochi L."/>
            <person name="Burguener G."/>
            <person name="Darino M."/>
            <person name="Turjanski A."/>
            <person name="Kreff E."/>
            <person name="Dieguez M.J."/>
            <person name="Sacco F."/>
        </authorList>
    </citation>
    <scope>NUCLEOTIDE SEQUENCE [LARGE SCALE GENOMIC DNA]</scope>
    <source>
        <strain evidence="3 4">RO10H11247</strain>
    </source>
</reference>
<feature type="transmembrane region" description="Helical" evidence="2">
    <location>
        <begin position="298"/>
        <end position="318"/>
    </location>
</feature>
<dbReference type="Proteomes" id="UP000037035">
    <property type="component" value="Unassembled WGS sequence"/>
</dbReference>
<feature type="compositionally biased region" description="Polar residues" evidence="1">
    <location>
        <begin position="1167"/>
        <end position="1183"/>
    </location>
</feature>
<dbReference type="EMBL" id="LAVV01004888">
    <property type="protein sequence ID" value="KNZ61187.1"/>
    <property type="molecule type" value="Genomic_DNA"/>
</dbReference>
<feature type="transmembrane region" description="Helical" evidence="2">
    <location>
        <begin position="51"/>
        <end position="71"/>
    </location>
</feature>
<evidence type="ECO:0000256" key="2">
    <source>
        <dbReference type="SAM" id="Phobius"/>
    </source>
</evidence>
<sequence length="1308" mass="148596">MSFYLLSRPSLLSLLSSVFCFVFGLDFFLFSRREEGKNILCKGFQKTELTSSFFSCSLFLLAMSVTFESLLKKPTLHFFYTLAVFFSLTLKEKLAVLFSFPTHNLAFPECSAKANGQGCSSFFFCMSLRDSWYSSTELPSKLHMFAYVDVLAQSLCSLHSDCASKLAFWEFLYVNCEQLSKFLLQCVVENILYPPCSQILLHEKNLRAIIHNHWNNILNVRGCLYSIRPLNVVAEAMPPDRGAMQSLVFWNHIGSMRGIKIIPNSKKDRSLARWVQYSSSLLFPLLLVERPILNQVKIFLICLVAITVFLLCLGKFSLRDVLFDGETERGERDLLSNVTFSIREGYQDIILCYYFPTSSMGRSCFLIKISYLQMCYHQLIDLFAFEQIVHAYLFSQDEEGFVGWGLKLGLFNYLPIVLLWITYLCVLYFLSLALIWGILSLIELPVVLAMALFLEMESLCCLNWIALGDSPMYNGQERNESWRILANPILLSGKLMRCSLVLALTIAQHPVPTTLIKSTRNTTLVSAKCLLVNLKLTSYKYQALGKLIISFIETVGITNHCFVIWRVLTVLDIQDGFRIGANKHQGFSNPDVRNCFGFSDHLKRIECGIKQHNYNMYHALNSNLLESLRPSRAHTLGYNNSKVLRLVTNSWVEIIHGNFMFKGHKRIHPLPITHPANIIMRDDMYHSNPGFGMMKFGYSDEMVTGCELQQQIIYMHWLLTLLLSFCDLVSVLCDGSSSLVRQVGHVACTPACSCLCQCILLELRHRVVAYRTHLEAQLDLISTPGMSTRLTRIVQQKNDLRFASDEASARDLLVIMIPDDLMDWRIDVQMLMALPETSIKSSRCQCLEGTYQNSRQINIFTHKREYPDERRYKYSIRRLPFTHTLMFQHPPPLSPRLHAQHVFPATPVREELATPLSEGPSGRFLKPLIGNRKMDCKRKGELTSVRVIILEEWKSPDCLLDSTYTVQKTMYITARGIAGLHLRLCWTLLPDVTSHNLVAALRRHCVNVISPFSDFTSHDGDIASPGSTQPPTEVVVSSCVPSGTSVSRHNVGIIRSETNIQRYVLRHCSGGGGYNVAGRHISVDSYPDWVDSSYTTDGRMVLRSQMKKTFAGFSNVFVQNLNLSVNVFKMLGSPNIRKMYRIRQSNVALHLFGTENVRQRPSSDITSWSHLQNTSDPFDQSGATEGLQRNHKATPSKDDETDNGSKMASGELESSTIRAVAPSPIPKVSSFFHREPFCKYLLLRIMTFDYKHAVYFLFLSLTYVKDKKKLHITLGIPSFRSLGLMRSRQISSSCAGAYELEICVGFSS</sequence>
<keyword evidence="2" id="KW-0812">Transmembrane</keyword>
<protein>
    <submittedName>
        <fullName evidence="3">Uncharacterized protein</fullName>
    </submittedName>
</protein>
<keyword evidence="4" id="KW-1185">Reference proteome</keyword>
<evidence type="ECO:0000313" key="4">
    <source>
        <dbReference type="Proteomes" id="UP000037035"/>
    </source>
</evidence>
<name>A0A0L6VKT1_9BASI</name>